<dbReference type="InterPro" id="IPR017452">
    <property type="entry name" value="GPCR_Rhodpsn_7TM"/>
</dbReference>
<evidence type="ECO:0000256" key="7">
    <source>
        <dbReference type="ARBA" id="ARBA00023224"/>
    </source>
</evidence>
<organism evidence="9 10">
    <name type="scientific">Clonorchis sinensis</name>
    <name type="common">Chinese liver fluke</name>
    <dbReference type="NCBI Taxonomy" id="79923"/>
    <lineage>
        <taxon>Eukaryota</taxon>
        <taxon>Metazoa</taxon>
        <taxon>Spiralia</taxon>
        <taxon>Lophotrochozoa</taxon>
        <taxon>Platyhelminthes</taxon>
        <taxon>Trematoda</taxon>
        <taxon>Digenea</taxon>
        <taxon>Opisthorchiida</taxon>
        <taxon>Opisthorchiata</taxon>
        <taxon>Opisthorchiidae</taxon>
        <taxon>Clonorchis</taxon>
    </lineage>
</organism>
<keyword evidence="5" id="KW-0472">Membrane</keyword>
<accession>A0A419PPZ5</accession>
<dbReference type="InParanoid" id="A0A419PPZ5"/>
<dbReference type="InterPro" id="IPR000276">
    <property type="entry name" value="GPCR_Rhodpsn"/>
</dbReference>
<dbReference type="CDD" id="cd00637">
    <property type="entry name" value="7tm_classA_rhodopsin-like"/>
    <property type="match status" value="1"/>
</dbReference>
<evidence type="ECO:0000256" key="6">
    <source>
        <dbReference type="ARBA" id="ARBA00023170"/>
    </source>
</evidence>
<evidence type="ECO:0000259" key="8">
    <source>
        <dbReference type="PROSITE" id="PS50262"/>
    </source>
</evidence>
<dbReference type="PANTHER" id="PTHR45695">
    <property type="entry name" value="LEUCOKININ RECEPTOR-RELATED"/>
    <property type="match status" value="1"/>
</dbReference>
<evidence type="ECO:0000256" key="3">
    <source>
        <dbReference type="ARBA" id="ARBA00022989"/>
    </source>
</evidence>
<evidence type="ECO:0000256" key="5">
    <source>
        <dbReference type="ARBA" id="ARBA00023136"/>
    </source>
</evidence>
<keyword evidence="2" id="KW-0812">Transmembrane</keyword>
<evidence type="ECO:0000313" key="9">
    <source>
        <dbReference type="EMBL" id="KAG5443123.1"/>
    </source>
</evidence>
<reference evidence="9 10" key="1">
    <citation type="journal article" date="2018" name="Biotechnol. Adv.">
        <title>Improved genomic resources and new bioinformatic workflow for the carcinogenic parasite Clonorchis sinensis: Biotechnological implications.</title>
        <authorList>
            <person name="Wang D."/>
            <person name="Korhonen P.K."/>
            <person name="Gasser R.B."/>
            <person name="Young N.D."/>
        </authorList>
    </citation>
    <scope>NUCLEOTIDE SEQUENCE [LARGE SCALE GENOMIC DNA]</scope>
    <source>
        <strain evidence="9">Cs-k2</strain>
    </source>
</reference>
<dbReference type="EMBL" id="NIRI02000056">
    <property type="protein sequence ID" value="KAG5443123.1"/>
    <property type="molecule type" value="Genomic_DNA"/>
</dbReference>
<dbReference type="Pfam" id="PF00001">
    <property type="entry name" value="7tm_1"/>
    <property type="match status" value="1"/>
</dbReference>
<dbReference type="AlphaFoldDB" id="A0A419PPZ5"/>
<gene>
    <name evidence="9" type="ORF">CSKR_110530</name>
</gene>
<evidence type="ECO:0000313" key="10">
    <source>
        <dbReference type="Proteomes" id="UP000286415"/>
    </source>
</evidence>
<dbReference type="GO" id="GO:0005886">
    <property type="term" value="C:plasma membrane"/>
    <property type="evidence" value="ECO:0007669"/>
    <property type="project" value="TreeGrafter"/>
</dbReference>
<keyword evidence="3" id="KW-1133">Transmembrane helix</keyword>
<keyword evidence="6" id="KW-0675">Receptor</keyword>
<dbReference type="GO" id="GO:0004930">
    <property type="term" value="F:G protein-coupled receptor activity"/>
    <property type="evidence" value="ECO:0007669"/>
    <property type="project" value="UniProtKB-KW"/>
</dbReference>
<dbReference type="PROSITE" id="PS50262">
    <property type="entry name" value="G_PROTEIN_RECEP_F1_2"/>
    <property type="match status" value="1"/>
</dbReference>
<sequence length="357" mass="41449">MVKLQVNFRARRTVQQSPDQQPINSPELPIFRHISNMRDQRSPELPIFRHSTNMRDQSGPQGIDVDLRMLRLTLKNNHSVTLIYRIFTWVIQFFEAHIRYYDTLMFQIQDRLICLRLKMRSLLINHFIVLFPQLPLIFLLLRFKKALRFFLVLFRDTWSREAQLTFDLVLIFTIYLIPLFVVCVSQHVITVHLKQSQRLLVLMGHQNTVAWTRRRQRLTRLCVLMAALFVLSWTPNHIANLLIGAFKLNNEAMEIFLDFSMLIALSNAVTGPLLLIATCSVYHRYLRHLFACHGICPGTRPGLQTTTVSIRSSLSILSQAVNLAALPGREEHNPQHLEVAPHVIHSVASDFDNTNIE</sequence>
<dbReference type="STRING" id="79923.A0A419PPZ5"/>
<evidence type="ECO:0000256" key="4">
    <source>
        <dbReference type="ARBA" id="ARBA00023040"/>
    </source>
</evidence>
<dbReference type="OrthoDB" id="10037617at2759"/>
<feature type="domain" description="G-protein coupled receptors family 1 profile" evidence="8">
    <location>
        <begin position="168"/>
        <end position="275"/>
    </location>
</feature>
<keyword evidence="4" id="KW-0297">G-protein coupled receptor</keyword>
<keyword evidence="7" id="KW-0807">Transducer</keyword>
<dbReference type="Gene3D" id="1.20.1070.10">
    <property type="entry name" value="Rhodopsin 7-helix transmembrane proteins"/>
    <property type="match status" value="1"/>
</dbReference>
<dbReference type="SUPFAM" id="SSF81321">
    <property type="entry name" value="Family A G protein-coupled receptor-like"/>
    <property type="match status" value="1"/>
</dbReference>
<proteinExistence type="predicted"/>
<comment type="caution">
    <text evidence="9">The sequence shown here is derived from an EMBL/GenBank/DDBJ whole genome shotgun (WGS) entry which is preliminary data.</text>
</comment>
<protein>
    <recommendedName>
        <fullName evidence="8">G-protein coupled receptors family 1 profile domain-containing protein</fullName>
    </recommendedName>
</protein>
<comment type="subcellular location">
    <subcellularLocation>
        <location evidence="1">Membrane</location>
        <topology evidence="1">Multi-pass membrane protein</topology>
    </subcellularLocation>
</comment>
<name>A0A419PPZ5_CLOSI</name>
<reference evidence="9 10" key="2">
    <citation type="journal article" date="2021" name="Genomics">
        <title>High-quality reference genome for Clonorchis sinensis.</title>
        <authorList>
            <person name="Young N.D."/>
            <person name="Stroehlein A.J."/>
            <person name="Kinkar L."/>
            <person name="Wang T."/>
            <person name="Sohn W.M."/>
            <person name="Chang B.C.H."/>
            <person name="Kaur P."/>
            <person name="Weisz D."/>
            <person name="Dudchenko O."/>
            <person name="Aiden E.L."/>
            <person name="Korhonen P.K."/>
            <person name="Gasser R.B."/>
        </authorList>
    </citation>
    <scope>NUCLEOTIDE SEQUENCE [LARGE SCALE GENOMIC DNA]</scope>
    <source>
        <strain evidence="9">Cs-k2</strain>
    </source>
</reference>
<dbReference type="Proteomes" id="UP000286415">
    <property type="component" value="Unassembled WGS sequence"/>
</dbReference>
<keyword evidence="10" id="KW-1185">Reference proteome</keyword>
<dbReference type="PANTHER" id="PTHR45695:SF9">
    <property type="entry name" value="LEUCOKININ RECEPTOR"/>
    <property type="match status" value="1"/>
</dbReference>
<evidence type="ECO:0000256" key="2">
    <source>
        <dbReference type="ARBA" id="ARBA00022692"/>
    </source>
</evidence>
<evidence type="ECO:0000256" key="1">
    <source>
        <dbReference type="ARBA" id="ARBA00004141"/>
    </source>
</evidence>